<dbReference type="InterPro" id="IPR018188">
    <property type="entry name" value="RNase_T2_His_AS_1"/>
</dbReference>
<sequence length="208" mass="23309">MRWIIALLLSVTMARAEGDRPGNFDYYVLALSWSPAWCDAVGEARGSPQCDRDLGWVLHGLWPQYESGWPSECPTSIADPSETLTGQMTDIMGDRGAVRHQWRRHGTCSGLDAQAFFDLSRRAYDGVARPQVLRDLDREVTLPASVIEEAFLKANPDLEPDQITITCRDGGIREARICLTRDLEPRTCGADVIRDCTLDDARFLPIDR</sequence>
<evidence type="ECO:0000313" key="3">
    <source>
        <dbReference type="EMBL" id="PTX46712.1"/>
    </source>
</evidence>
<dbReference type="Proteomes" id="UP000244069">
    <property type="component" value="Unassembled WGS sequence"/>
</dbReference>
<proteinExistence type="inferred from homology"/>
<dbReference type="EMBL" id="QBKN01000015">
    <property type="protein sequence ID" value="PTX46712.1"/>
    <property type="molecule type" value="Genomic_DNA"/>
</dbReference>
<dbReference type="InterPro" id="IPR036430">
    <property type="entry name" value="RNase_T2-like_sf"/>
</dbReference>
<dbReference type="PANTHER" id="PTHR11240">
    <property type="entry name" value="RIBONUCLEASE T2"/>
    <property type="match status" value="1"/>
</dbReference>
<evidence type="ECO:0000313" key="4">
    <source>
        <dbReference type="Proteomes" id="UP000244069"/>
    </source>
</evidence>
<reference evidence="3 4" key="1">
    <citation type="submission" date="2018-04" db="EMBL/GenBank/DDBJ databases">
        <title>Genomic Encyclopedia of Archaeal and Bacterial Type Strains, Phase II (KMG-II): from individual species to whole genera.</title>
        <authorList>
            <person name="Goeker M."/>
        </authorList>
    </citation>
    <scope>NUCLEOTIDE SEQUENCE [LARGE SCALE GENOMIC DNA]</scope>
    <source>
        <strain evidence="3 4">DSM 29329</strain>
    </source>
</reference>
<dbReference type="InterPro" id="IPR001568">
    <property type="entry name" value="RNase_T2-like"/>
</dbReference>
<dbReference type="RefSeq" id="WP_107977207.1">
    <property type="nucleotide sequence ID" value="NZ_BMEZ01000016.1"/>
</dbReference>
<dbReference type="GO" id="GO:0003723">
    <property type="term" value="F:RNA binding"/>
    <property type="evidence" value="ECO:0007669"/>
    <property type="project" value="InterPro"/>
</dbReference>
<dbReference type="GO" id="GO:0033897">
    <property type="term" value="F:ribonuclease T2 activity"/>
    <property type="evidence" value="ECO:0007669"/>
    <property type="project" value="InterPro"/>
</dbReference>
<dbReference type="AlphaFoldDB" id="A0A2T6ASB4"/>
<dbReference type="Gene3D" id="3.90.730.10">
    <property type="entry name" value="Ribonuclease T2-like"/>
    <property type="match status" value="1"/>
</dbReference>
<name>A0A2T6ASB4_9RHOB</name>
<dbReference type="CDD" id="cd01062">
    <property type="entry name" value="RNase_T2_prok"/>
    <property type="match status" value="1"/>
</dbReference>
<comment type="similarity">
    <text evidence="1 2">Belongs to the RNase T2 family.</text>
</comment>
<gene>
    <name evidence="3" type="ORF">C8N44_11580</name>
</gene>
<keyword evidence="4" id="KW-1185">Reference proteome</keyword>
<organism evidence="3 4">
    <name type="scientific">Allosediminivita pacifica</name>
    <dbReference type="NCBI Taxonomy" id="1267769"/>
    <lineage>
        <taxon>Bacteria</taxon>
        <taxon>Pseudomonadati</taxon>
        <taxon>Pseudomonadota</taxon>
        <taxon>Alphaproteobacteria</taxon>
        <taxon>Rhodobacterales</taxon>
        <taxon>Paracoccaceae</taxon>
        <taxon>Allosediminivita</taxon>
    </lineage>
</organism>
<dbReference type="PROSITE" id="PS00530">
    <property type="entry name" value="RNASE_T2_1"/>
    <property type="match status" value="1"/>
</dbReference>
<dbReference type="InterPro" id="IPR039378">
    <property type="entry name" value="RNase_T2_prok"/>
</dbReference>
<dbReference type="GO" id="GO:0006401">
    <property type="term" value="P:RNA catabolic process"/>
    <property type="evidence" value="ECO:0007669"/>
    <property type="project" value="TreeGrafter"/>
</dbReference>
<dbReference type="OrthoDB" id="4720638at2"/>
<dbReference type="Pfam" id="PF00445">
    <property type="entry name" value="Ribonuclease_T2"/>
    <property type="match status" value="1"/>
</dbReference>
<dbReference type="PANTHER" id="PTHR11240:SF22">
    <property type="entry name" value="RIBONUCLEASE T2"/>
    <property type="match status" value="1"/>
</dbReference>
<dbReference type="SUPFAM" id="SSF55895">
    <property type="entry name" value="Ribonuclease Rh-like"/>
    <property type="match status" value="1"/>
</dbReference>
<accession>A0A2T6ASB4</accession>
<evidence type="ECO:0000256" key="2">
    <source>
        <dbReference type="RuleBase" id="RU004328"/>
    </source>
</evidence>
<protein>
    <submittedName>
        <fullName evidence="3">Ribonuclease T2</fullName>
    </submittedName>
</protein>
<evidence type="ECO:0000256" key="1">
    <source>
        <dbReference type="ARBA" id="ARBA00007469"/>
    </source>
</evidence>
<comment type="caution">
    <text evidence="3">The sequence shown here is derived from an EMBL/GenBank/DDBJ whole genome shotgun (WGS) entry which is preliminary data.</text>
</comment>